<sequence>MLHLTKKLSKLKKPDEFSHKSTVFVQRLIYFKPLITYAKRYSTCT</sequence>
<organism evidence="1 2">
    <name type="scientific">Ligilactobacillus ruminis ATCC 25644</name>
    <dbReference type="NCBI Taxonomy" id="525362"/>
    <lineage>
        <taxon>Bacteria</taxon>
        <taxon>Bacillati</taxon>
        <taxon>Bacillota</taxon>
        <taxon>Bacilli</taxon>
        <taxon>Lactobacillales</taxon>
        <taxon>Lactobacillaceae</taxon>
        <taxon>Ligilactobacillus</taxon>
    </lineage>
</organism>
<reference evidence="1 2" key="1">
    <citation type="submission" date="2011-01" db="EMBL/GenBank/DDBJ databases">
        <authorList>
            <person name="Muzny D."/>
            <person name="Qin X."/>
            <person name="Buhay C."/>
            <person name="Dugan-Rocha S."/>
            <person name="Ding Y."/>
            <person name="Chen G."/>
            <person name="Hawes A."/>
            <person name="Holder M."/>
            <person name="Jhangiani S."/>
            <person name="Johnson A."/>
            <person name="Khan Z."/>
            <person name="Li Z."/>
            <person name="Liu W."/>
            <person name="Liu X."/>
            <person name="Perez L."/>
            <person name="Shen H."/>
            <person name="Wang Q."/>
            <person name="Watt J."/>
            <person name="Xi L."/>
            <person name="Xin Y."/>
            <person name="Zhou J."/>
            <person name="Deng J."/>
            <person name="Jiang H."/>
            <person name="Liu Y."/>
            <person name="Qu J."/>
            <person name="Song X.-Z."/>
            <person name="Zhang L."/>
            <person name="Villasana D."/>
            <person name="Johnson A."/>
            <person name="Liu J."/>
            <person name="Liyanage D."/>
            <person name="Lorensuhewa L."/>
            <person name="Robinson T."/>
            <person name="Song A."/>
            <person name="Song B.-B."/>
            <person name="Dinh H."/>
            <person name="Thornton R."/>
            <person name="Coyle M."/>
            <person name="Francisco L."/>
            <person name="Jackson L."/>
            <person name="Javaid M."/>
            <person name="Korchina V."/>
            <person name="Kovar C."/>
            <person name="Mata R."/>
            <person name="Mathew T."/>
            <person name="Ngo R."/>
            <person name="Nguyen L."/>
            <person name="Nguyen N."/>
            <person name="Okwuonu G."/>
            <person name="Ongeri F."/>
            <person name="Pham C."/>
            <person name="Simmons D."/>
            <person name="Wilczek-Boney K."/>
            <person name="Hale W."/>
            <person name="Jakkamsetti A."/>
            <person name="Pham P."/>
            <person name="Ruth R."/>
            <person name="San Lucas F."/>
            <person name="Warren J."/>
            <person name="Zhang J."/>
            <person name="Zhao Z."/>
            <person name="Zhou C."/>
            <person name="Zhu D."/>
            <person name="Lee S."/>
            <person name="Bess C."/>
            <person name="Blankenburg K."/>
            <person name="Forbes L."/>
            <person name="Fu Q."/>
            <person name="Gubbala S."/>
            <person name="Hirani K."/>
            <person name="Jayaseelan J.C."/>
            <person name="Lara F."/>
            <person name="Munidasa M."/>
            <person name="Palculict T."/>
            <person name="Patil S."/>
            <person name="Pu L.-L."/>
            <person name="Saada N."/>
            <person name="Tang L."/>
            <person name="Weissenberger G."/>
            <person name="Zhu Y."/>
            <person name="Hemphill L."/>
            <person name="Shang Y."/>
            <person name="Youmans B."/>
            <person name="Ayvaz T."/>
            <person name="Ross M."/>
            <person name="Santibanez J."/>
            <person name="Aqrawi P."/>
            <person name="Gross S."/>
            <person name="Joshi V."/>
            <person name="Fowler G."/>
            <person name="Nazareth L."/>
            <person name="Reid J."/>
            <person name="Worley K."/>
            <person name="Petrosino J."/>
            <person name="Highlander S."/>
            <person name="Gibbs R."/>
        </authorList>
    </citation>
    <scope>NUCLEOTIDE SEQUENCE [LARGE SCALE GENOMIC DNA]</scope>
    <source>
        <strain evidence="1 2">ATCC 25644</strain>
    </source>
</reference>
<gene>
    <name evidence="1" type="ORF">HMPREF0542_11986</name>
</gene>
<comment type="caution">
    <text evidence="1">The sequence shown here is derived from an EMBL/GenBank/DDBJ whole genome shotgun (WGS) entry which is preliminary data.</text>
</comment>
<proteinExistence type="predicted"/>
<accession>E7FSV9</accession>
<protein>
    <submittedName>
        <fullName evidence="1">Uncharacterized protein</fullName>
    </submittedName>
</protein>
<evidence type="ECO:0000313" key="2">
    <source>
        <dbReference type="Proteomes" id="UP000004099"/>
    </source>
</evidence>
<dbReference type="AlphaFoldDB" id="E7FSV9"/>
<name>E7FSV9_9LACO</name>
<dbReference type="EMBL" id="ACGS02000049">
    <property type="protein sequence ID" value="EFZ33816.1"/>
    <property type="molecule type" value="Genomic_DNA"/>
</dbReference>
<dbReference type="HOGENOM" id="CLU_210324_0_0_9"/>
<evidence type="ECO:0000313" key="1">
    <source>
        <dbReference type="EMBL" id="EFZ33816.1"/>
    </source>
</evidence>
<dbReference type="Proteomes" id="UP000004099">
    <property type="component" value="Unassembled WGS sequence"/>
</dbReference>